<reference evidence="1 2" key="1">
    <citation type="submission" date="2016-10" db="EMBL/GenBank/DDBJ databases">
        <authorList>
            <person name="de Groot N.N."/>
        </authorList>
    </citation>
    <scope>NUCLEOTIDE SEQUENCE [LARGE SCALE GENOMIC DNA]</scope>
    <source>
        <strain evidence="1 2">CGMCC 4.2022</strain>
    </source>
</reference>
<dbReference type="Pfam" id="PF14081">
    <property type="entry name" value="DUF4262"/>
    <property type="match status" value="1"/>
</dbReference>
<accession>A0A1H0QWI7</accession>
<evidence type="ECO:0000313" key="2">
    <source>
        <dbReference type="Proteomes" id="UP000199341"/>
    </source>
</evidence>
<keyword evidence="2" id="KW-1185">Reference proteome</keyword>
<name>A0A1H0QWI7_9ACTN</name>
<gene>
    <name evidence="1" type="ORF">SAMN05216259_12019</name>
</gene>
<sequence length="186" mass="20645">MIYSPVMDDPPCFCLLCAPPAEGPAWAERDSQIAQSVTDHGWHVMGVGAGDEAPADWAYSIGLWHTLRSPEVCVFGLPIPVGMPIVNSAGDGIRGGRPLEPDQRRDDVLNGYEVAVRPVHPSWYLDFFGAGVDFCQAPPWPVTQLFWPDKSGRFPWEDGVDHYCRRSQPLLWIQKSDTEGPWSQVA</sequence>
<evidence type="ECO:0000313" key="1">
    <source>
        <dbReference type="EMBL" id="SDP21515.1"/>
    </source>
</evidence>
<dbReference type="STRING" id="310781.SAMN05216259_12019"/>
<dbReference type="Proteomes" id="UP000199341">
    <property type="component" value="Unassembled WGS sequence"/>
</dbReference>
<proteinExistence type="predicted"/>
<evidence type="ECO:0008006" key="3">
    <source>
        <dbReference type="Google" id="ProtNLM"/>
    </source>
</evidence>
<dbReference type="EMBL" id="FNIE01000020">
    <property type="protein sequence ID" value="SDP21515.1"/>
    <property type="molecule type" value="Genomic_DNA"/>
</dbReference>
<dbReference type="InterPro" id="IPR025358">
    <property type="entry name" value="DUF4262"/>
</dbReference>
<protein>
    <recommendedName>
        <fullName evidence="3">DUF4262 domain-containing protein</fullName>
    </recommendedName>
</protein>
<organism evidence="1 2">
    <name type="scientific">Actinacidiphila guanduensis</name>
    <dbReference type="NCBI Taxonomy" id="310781"/>
    <lineage>
        <taxon>Bacteria</taxon>
        <taxon>Bacillati</taxon>
        <taxon>Actinomycetota</taxon>
        <taxon>Actinomycetes</taxon>
        <taxon>Kitasatosporales</taxon>
        <taxon>Streptomycetaceae</taxon>
        <taxon>Actinacidiphila</taxon>
    </lineage>
</organism>
<dbReference type="AlphaFoldDB" id="A0A1H0QWI7"/>